<dbReference type="GeneID" id="32489019"/>
<comment type="similarity">
    <text evidence="1">Belongs to the UPF0237 family.</text>
</comment>
<dbReference type="Proteomes" id="UP000523362">
    <property type="component" value="Unassembled WGS sequence"/>
</dbReference>
<protein>
    <recommendedName>
        <fullName evidence="1">UPF0237 protein HB897_07890</fullName>
    </recommendedName>
</protein>
<dbReference type="PROSITE" id="PS51671">
    <property type="entry name" value="ACT"/>
    <property type="match status" value="1"/>
</dbReference>
<accession>A0A7X0X1X7</accession>
<comment type="caution">
    <text evidence="4">The sequence shown here is derived from an EMBL/GenBank/DDBJ whole genome shotgun (WGS) entry which is preliminary data.</text>
</comment>
<name>A0A7X0X1X7_LISSE</name>
<dbReference type="Gene3D" id="3.30.70.260">
    <property type="match status" value="1"/>
</dbReference>
<evidence type="ECO:0000313" key="4">
    <source>
        <dbReference type="EMBL" id="MBC1486144.1"/>
    </source>
</evidence>
<dbReference type="CDD" id="cd04872">
    <property type="entry name" value="ACT_1ZPV"/>
    <property type="match status" value="1"/>
</dbReference>
<dbReference type="PANTHER" id="PTHR34875:SF6">
    <property type="entry name" value="UPF0237 PROTEIN MJ1558"/>
    <property type="match status" value="1"/>
</dbReference>
<sequence>MRAVLTVIGKDNVGIIAGVSNKLAELNINIVDVSQTIMDGYFTMMMMCDISQINKEFDEIKSELAGKGENLQVKIHIQREEIFNAMHKL</sequence>
<dbReference type="InterPro" id="IPR045865">
    <property type="entry name" value="ACT-like_dom_sf"/>
</dbReference>
<evidence type="ECO:0000259" key="2">
    <source>
        <dbReference type="PROSITE" id="PS51671"/>
    </source>
</evidence>
<dbReference type="AlphaFoldDB" id="A0A7X0X1X7"/>
<dbReference type="InterPro" id="IPR050990">
    <property type="entry name" value="UPF0237/GcvR_regulator"/>
</dbReference>
<evidence type="ECO:0000313" key="5">
    <source>
        <dbReference type="Proteomes" id="UP000033536"/>
    </source>
</evidence>
<gene>
    <name evidence="4" type="ORF">HB897_07890</name>
    <name evidence="3" type="ORF">UQ68_11620</name>
</gene>
<reference evidence="4 6" key="2">
    <citation type="submission" date="2020-03" db="EMBL/GenBank/DDBJ databases">
        <title>Soil Listeria distribution.</title>
        <authorList>
            <person name="Liao J."/>
            <person name="Wiedmann M."/>
        </authorList>
    </citation>
    <scope>NUCLEOTIDE SEQUENCE [LARGE SCALE GENOMIC DNA]</scope>
    <source>
        <strain evidence="4 6">FSL L7-1560</strain>
    </source>
</reference>
<evidence type="ECO:0000313" key="6">
    <source>
        <dbReference type="Proteomes" id="UP000523362"/>
    </source>
</evidence>
<evidence type="ECO:0000313" key="3">
    <source>
        <dbReference type="EMBL" id="KKD44938.1"/>
    </source>
</evidence>
<organism evidence="4 6">
    <name type="scientific">Listeria seeligeri</name>
    <dbReference type="NCBI Taxonomy" id="1640"/>
    <lineage>
        <taxon>Bacteria</taxon>
        <taxon>Bacillati</taxon>
        <taxon>Bacillota</taxon>
        <taxon>Bacilli</taxon>
        <taxon>Bacillales</taxon>
        <taxon>Listeriaceae</taxon>
        <taxon>Listeria</taxon>
    </lineage>
</organism>
<dbReference type="InterPro" id="IPR002912">
    <property type="entry name" value="ACT_dom"/>
</dbReference>
<dbReference type="HAMAP" id="MF_01054">
    <property type="entry name" value="UPF0237"/>
    <property type="match status" value="1"/>
</dbReference>
<keyword evidence="5" id="KW-1185">Reference proteome</keyword>
<dbReference type="NCBIfam" id="NF001220">
    <property type="entry name" value="PRK00194.1"/>
    <property type="match status" value="1"/>
</dbReference>
<reference evidence="3 5" key="1">
    <citation type="submission" date="2015-02" db="EMBL/GenBank/DDBJ databases">
        <title>Sequencing of Listeria spp. dairy environmental strains.</title>
        <authorList>
            <person name="Muhterem-Uyar M."/>
            <person name="Wagner M."/>
            <person name="Schmitz-Esser S."/>
            <person name="Stessl B."/>
        </authorList>
    </citation>
    <scope>NUCLEOTIDE SEQUENCE [LARGE SCALE GENOMIC DNA]</scope>
    <source>
        <strain evidence="3 5">7KSM</strain>
    </source>
</reference>
<dbReference type="Pfam" id="PF13740">
    <property type="entry name" value="ACT_6"/>
    <property type="match status" value="1"/>
</dbReference>
<dbReference type="PANTHER" id="PTHR34875">
    <property type="entry name" value="UPF0237 PROTEIN MJ1558"/>
    <property type="match status" value="1"/>
</dbReference>
<proteinExistence type="inferred from homology"/>
<dbReference type="Proteomes" id="UP000033536">
    <property type="component" value="Unassembled WGS sequence"/>
</dbReference>
<dbReference type="RefSeq" id="WP_003745713.1">
    <property type="nucleotide sequence ID" value="NZ_CBCPLZ010000005.1"/>
</dbReference>
<dbReference type="OMA" id="MIMLVDI"/>
<evidence type="ECO:0000256" key="1">
    <source>
        <dbReference type="HAMAP-Rule" id="MF_01054"/>
    </source>
</evidence>
<dbReference type="FunFam" id="3.30.70.260:FF:000032">
    <property type="entry name" value="UPF0237 protein SP_0238"/>
    <property type="match status" value="1"/>
</dbReference>
<dbReference type="InterPro" id="IPR022986">
    <property type="entry name" value="UPF0237_ACT"/>
</dbReference>
<feature type="domain" description="ACT" evidence="2">
    <location>
        <begin position="4"/>
        <end position="78"/>
    </location>
</feature>
<dbReference type="EMBL" id="JYOM01000015">
    <property type="protein sequence ID" value="KKD44938.1"/>
    <property type="molecule type" value="Genomic_DNA"/>
</dbReference>
<dbReference type="EMBL" id="JAARRG010000004">
    <property type="protein sequence ID" value="MBC1486144.1"/>
    <property type="molecule type" value="Genomic_DNA"/>
</dbReference>
<dbReference type="SUPFAM" id="SSF55021">
    <property type="entry name" value="ACT-like"/>
    <property type="match status" value="1"/>
</dbReference>